<dbReference type="Proteomes" id="UP000504615">
    <property type="component" value="Unplaced"/>
</dbReference>
<evidence type="ECO:0000259" key="6">
    <source>
        <dbReference type="Pfam" id="PF15503"/>
    </source>
</evidence>
<organism evidence="7 8">
    <name type="scientific">Pogonomyrmex barbatus</name>
    <name type="common">red harvester ant</name>
    <dbReference type="NCBI Taxonomy" id="144034"/>
    <lineage>
        <taxon>Eukaryota</taxon>
        <taxon>Metazoa</taxon>
        <taxon>Ecdysozoa</taxon>
        <taxon>Arthropoda</taxon>
        <taxon>Hexapoda</taxon>
        <taxon>Insecta</taxon>
        <taxon>Pterygota</taxon>
        <taxon>Neoptera</taxon>
        <taxon>Endopterygota</taxon>
        <taxon>Hymenoptera</taxon>
        <taxon>Apocrita</taxon>
        <taxon>Aculeata</taxon>
        <taxon>Formicoidea</taxon>
        <taxon>Formicidae</taxon>
        <taxon>Myrmicinae</taxon>
        <taxon>Pogonomyrmex</taxon>
    </lineage>
</organism>
<dbReference type="OrthoDB" id="8191506at2759"/>
<keyword evidence="3" id="KW-0206">Cytoskeleton</keyword>
<evidence type="ECO:0000256" key="4">
    <source>
        <dbReference type="ARBA" id="ARBA00029452"/>
    </source>
</evidence>
<dbReference type="GO" id="GO:0005814">
    <property type="term" value="C:centriole"/>
    <property type="evidence" value="ECO:0007669"/>
    <property type="project" value="UniProtKB-SubCell"/>
</dbReference>
<accession>A0A6I9WUS0</accession>
<gene>
    <name evidence="8" type="primary">LOC105431223</name>
</gene>
<evidence type="ECO:0000313" key="8">
    <source>
        <dbReference type="RefSeq" id="XP_011643573.1"/>
    </source>
</evidence>
<evidence type="ECO:0000256" key="1">
    <source>
        <dbReference type="ARBA" id="ARBA00004114"/>
    </source>
</evidence>
<feature type="domain" description="Protein phosphatase 1 regulatory subunit 35 C-terminal" evidence="6">
    <location>
        <begin position="297"/>
        <end position="391"/>
    </location>
</feature>
<evidence type="ECO:0000256" key="3">
    <source>
        <dbReference type="ARBA" id="ARBA00023212"/>
    </source>
</evidence>
<comment type="subcellular location">
    <subcellularLocation>
        <location evidence="1">Cytoplasm</location>
        <location evidence="1">Cytoskeleton</location>
        <location evidence="1">Microtubule organizing center</location>
        <location evidence="1">Centrosome</location>
        <location evidence="1">Centriole</location>
    </subcellularLocation>
</comment>
<dbReference type="InterPro" id="IPR029135">
    <property type="entry name" value="PPP1R35_C"/>
</dbReference>
<comment type="similarity">
    <text evidence="4">Belongs to the PPP1R35 family.</text>
</comment>
<reference evidence="8" key="1">
    <citation type="submission" date="2025-08" db="UniProtKB">
        <authorList>
            <consortium name="RefSeq"/>
        </authorList>
    </citation>
    <scope>IDENTIFICATION</scope>
</reference>
<protein>
    <submittedName>
        <fullName evidence="8">LOW QUALITY PROTEIN: uncharacterized protein LOC105431223</fullName>
    </submittedName>
</protein>
<feature type="region of interest" description="Disordered" evidence="5">
    <location>
        <begin position="157"/>
        <end position="183"/>
    </location>
</feature>
<dbReference type="Pfam" id="PF15503">
    <property type="entry name" value="PPP1R35_C"/>
    <property type="match status" value="1"/>
</dbReference>
<keyword evidence="2" id="KW-0963">Cytoplasm</keyword>
<proteinExistence type="inferred from homology"/>
<evidence type="ECO:0000256" key="5">
    <source>
        <dbReference type="SAM" id="MobiDB-lite"/>
    </source>
</evidence>
<dbReference type="KEGG" id="pbar:105431223"/>
<dbReference type="GeneID" id="105431223"/>
<keyword evidence="7" id="KW-1185">Reference proteome</keyword>
<evidence type="ECO:0000313" key="7">
    <source>
        <dbReference type="Proteomes" id="UP000504615"/>
    </source>
</evidence>
<name>A0A6I9WUS0_9HYME</name>
<evidence type="ECO:0000256" key="2">
    <source>
        <dbReference type="ARBA" id="ARBA00022490"/>
    </source>
</evidence>
<dbReference type="AlphaFoldDB" id="A0A6I9WUS0"/>
<feature type="compositionally biased region" description="Low complexity" evidence="5">
    <location>
        <begin position="157"/>
        <end position="168"/>
    </location>
</feature>
<sequence length="432" mass="49337">MMDNNKIISRPKVRFFQFSDNVRDKEEIVEQCEEQTDPQTNRPRIREIRSLEKPVRIVDPTKSTSVLEKNIPLNTHDTDSSLRLDCTTNKNIQNASLPEKSTPAILRNVNDIRNTKKNCKISQLDKSSQDGLKDCTKNLRQKGKENKDTLIKKITSNKNISKTKTGNSQHVQSRERFKSSTSNDRIQKINVVDLKKSKIKPQSALNIMNKTKNQVTERRILNAKPITSNVMSRCKTVTKNKMSPVKKTVLRNVSGPKIKTSVGPGIFCKMQDDKIVKTKVNEGHTATLDSPMDLAQPEYNSIMCIVDKLRELEQQKIVTDIHHLPSTLKNCINGKISAALDFPLDEAIYTNLVDLNIDEKQLPSIITRSKDPEPRQKDMTPKLSDFFIPEDTKEICEAVQVKPRAPKIDENWNAFKISDRILEWKHSIDDID</sequence>
<dbReference type="RefSeq" id="XP_011643573.1">
    <property type="nucleotide sequence ID" value="XM_011645271.1"/>
</dbReference>